<reference evidence="3 4" key="1">
    <citation type="journal article" date="2020" name="Cell">
        <title>Large-Scale Comparative Analyses of Tick Genomes Elucidate Their Genetic Diversity and Vector Capacities.</title>
        <authorList>
            <consortium name="Tick Genome and Microbiome Consortium (TIGMIC)"/>
            <person name="Jia N."/>
            <person name="Wang J."/>
            <person name="Shi W."/>
            <person name="Du L."/>
            <person name="Sun Y."/>
            <person name="Zhan W."/>
            <person name="Jiang J.F."/>
            <person name="Wang Q."/>
            <person name="Zhang B."/>
            <person name="Ji P."/>
            <person name="Bell-Sakyi L."/>
            <person name="Cui X.M."/>
            <person name="Yuan T.T."/>
            <person name="Jiang B.G."/>
            <person name="Yang W.F."/>
            <person name="Lam T.T."/>
            <person name="Chang Q.C."/>
            <person name="Ding S.J."/>
            <person name="Wang X.J."/>
            <person name="Zhu J.G."/>
            <person name="Ruan X.D."/>
            <person name="Zhao L."/>
            <person name="Wei J.T."/>
            <person name="Ye R.Z."/>
            <person name="Que T.C."/>
            <person name="Du C.H."/>
            <person name="Zhou Y.H."/>
            <person name="Cheng J.X."/>
            <person name="Dai P.F."/>
            <person name="Guo W.B."/>
            <person name="Han X.H."/>
            <person name="Huang E.J."/>
            <person name="Li L.F."/>
            <person name="Wei W."/>
            <person name="Gao Y.C."/>
            <person name="Liu J.Z."/>
            <person name="Shao H.Z."/>
            <person name="Wang X."/>
            <person name="Wang C.C."/>
            <person name="Yang T.C."/>
            <person name="Huo Q.B."/>
            <person name="Li W."/>
            <person name="Chen H.Y."/>
            <person name="Chen S.E."/>
            <person name="Zhou L.G."/>
            <person name="Ni X.B."/>
            <person name="Tian J.H."/>
            <person name="Sheng Y."/>
            <person name="Liu T."/>
            <person name="Pan Y.S."/>
            <person name="Xia L.Y."/>
            <person name="Li J."/>
            <person name="Zhao F."/>
            <person name="Cao W.C."/>
        </authorList>
    </citation>
    <scope>NUCLEOTIDE SEQUENCE [LARGE SCALE GENOMIC DNA]</scope>
    <source>
        <strain evidence="3">HaeL-2018</strain>
    </source>
</reference>
<evidence type="ECO:0000313" key="3">
    <source>
        <dbReference type="EMBL" id="KAH9368348.1"/>
    </source>
</evidence>
<evidence type="ECO:0000256" key="1">
    <source>
        <dbReference type="PROSITE-ProRule" id="PRU00047"/>
    </source>
</evidence>
<dbReference type="SMART" id="SM00343">
    <property type="entry name" value="ZnF_C2HC"/>
    <property type="match status" value="1"/>
</dbReference>
<dbReference type="PANTHER" id="PTHR47592">
    <property type="entry name" value="PBF68 PROTEIN"/>
    <property type="match status" value="1"/>
</dbReference>
<evidence type="ECO:0000259" key="2">
    <source>
        <dbReference type="PROSITE" id="PS50158"/>
    </source>
</evidence>
<dbReference type="AlphaFoldDB" id="A0A9J6G1Y3"/>
<dbReference type="EMBL" id="JABSTR010000004">
    <property type="protein sequence ID" value="KAH9368348.1"/>
    <property type="molecule type" value="Genomic_DNA"/>
</dbReference>
<sequence length="144" mass="16087">MDVKHTKKKVRCFACGKIGHIARDCNQCPDEEKDQQKKRSLPHAKKGMHMALCTKKEAASHPGVWPFDSSATDHMTSQRSKVTNFMPCELAVETTNRESIKVEGKGRVEIQLSEQCGGTNIPLEYVFYVPALNGNLLSVGRIEE</sequence>
<dbReference type="InterPro" id="IPR001878">
    <property type="entry name" value="Znf_CCHC"/>
</dbReference>
<evidence type="ECO:0000313" key="4">
    <source>
        <dbReference type="Proteomes" id="UP000821853"/>
    </source>
</evidence>
<accession>A0A9J6G1Y3</accession>
<keyword evidence="1" id="KW-0862">Zinc</keyword>
<keyword evidence="1" id="KW-0863">Zinc-finger</keyword>
<dbReference type="InterPro" id="IPR036875">
    <property type="entry name" value="Znf_CCHC_sf"/>
</dbReference>
<keyword evidence="1" id="KW-0479">Metal-binding</keyword>
<dbReference type="PROSITE" id="PS50158">
    <property type="entry name" value="ZF_CCHC"/>
    <property type="match status" value="1"/>
</dbReference>
<name>A0A9J6G1Y3_HAELO</name>
<dbReference type="GO" id="GO:0003676">
    <property type="term" value="F:nucleic acid binding"/>
    <property type="evidence" value="ECO:0007669"/>
    <property type="project" value="InterPro"/>
</dbReference>
<dbReference type="Pfam" id="PF00098">
    <property type="entry name" value="zf-CCHC"/>
    <property type="match status" value="1"/>
</dbReference>
<dbReference type="VEuPathDB" id="VectorBase:HLOH_043876"/>
<dbReference type="InterPro" id="IPR054722">
    <property type="entry name" value="PolX-like_BBD"/>
</dbReference>
<proteinExistence type="predicted"/>
<dbReference type="PANTHER" id="PTHR47592:SF27">
    <property type="entry name" value="OS08G0421700 PROTEIN"/>
    <property type="match status" value="1"/>
</dbReference>
<dbReference type="Gene3D" id="4.10.60.10">
    <property type="entry name" value="Zinc finger, CCHC-type"/>
    <property type="match status" value="1"/>
</dbReference>
<dbReference type="Pfam" id="PF22936">
    <property type="entry name" value="Pol_BBD"/>
    <property type="match status" value="1"/>
</dbReference>
<dbReference type="SUPFAM" id="SSF57756">
    <property type="entry name" value="Retrovirus zinc finger-like domains"/>
    <property type="match status" value="1"/>
</dbReference>
<gene>
    <name evidence="3" type="ORF">HPB48_004540</name>
</gene>
<comment type="caution">
    <text evidence="3">The sequence shown here is derived from an EMBL/GenBank/DDBJ whole genome shotgun (WGS) entry which is preliminary data.</text>
</comment>
<organism evidence="3 4">
    <name type="scientific">Haemaphysalis longicornis</name>
    <name type="common">Bush tick</name>
    <dbReference type="NCBI Taxonomy" id="44386"/>
    <lineage>
        <taxon>Eukaryota</taxon>
        <taxon>Metazoa</taxon>
        <taxon>Ecdysozoa</taxon>
        <taxon>Arthropoda</taxon>
        <taxon>Chelicerata</taxon>
        <taxon>Arachnida</taxon>
        <taxon>Acari</taxon>
        <taxon>Parasitiformes</taxon>
        <taxon>Ixodida</taxon>
        <taxon>Ixodoidea</taxon>
        <taxon>Ixodidae</taxon>
        <taxon>Haemaphysalinae</taxon>
        <taxon>Haemaphysalis</taxon>
    </lineage>
</organism>
<keyword evidence="4" id="KW-1185">Reference proteome</keyword>
<feature type="domain" description="CCHC-type" evidence="2">
    <location>
        <begin position="11"/>
        <end position="27"/>
    </location>
</feature>
<dbReference type="OrthoDB" id="413361at2759"/>
<protein>
    <recommendedName>
        <fullName evidence="2">CCHC-type domain-containing protein</fullName>
    </recommendedName>
</protein>
<dbReference type="GO" id="GO:0008270">
    <property type="term" value="F:zinc ion binding"/>
    <property type="evidence" value="ECO:0007669"/>
    <property type="project" value="UniProtKB-KW"/>
</dbReference>
<dbReference type="Proteomes" id="UP000821853">
    <property type="component" value="Chromosome 2"/>
</dbReference>